<dbReference type="Proteomes" id="UP000186744">
    <property type="component" value="Unassembled WGS sequence"/>
</dbReference>
<accession>A0A1N7PZ62</accession>
<dbReference type="AlphaFoldDB" id="A0A1N7PZ62"/>
<proteinExistence type="predicted"/>
<organism evidence="1 2">
    <name type="scientific">Chryseobacterium ureilyticum</name>
    <dbReference type="NCBI Taxonomy" id="373668"/>
    <lineage>
        <taxon>Bacteria</taxon>
        <taxon>Pseudomonadati</taxon>
        <taxon>Bacteroidota</taxon>
        <taxon>Flavobacteriia</taxon>
        <taxon>Flavobacteriales</taxon>
        <taxon>Weeksellaceae</taxon>
        <taxon>Chryseobacterium group</taxon>
        <taxon>Chryseobacterium</taxon>
    </lineage>
</organism>
<evidence type="ECO:0000313" key="1">
    <source>
        <dbReference type="EMBL" id="SIT15825.1"/>
    </source>
</evidence>
<evidence type="ECO:0008006" key="3">
    <source>
        <dbReference type="Google" id="ProtNLM"/>
    </source>
</evidence>
<gene>
    <name evidence="1" type="ORF">SAMN05421786_1071</name>
</gene>
<dbReference type="RefSeq" id="WP_167370005.1">
    <property type="nucleotide sequence ID" value="NZ_FTOL01000007.1"/>
</dbReference>
<protein>
    <recommendedName>
        <fullName evidence="3">Bacteriocin-type signal sequence-containing protein</fullName>
    </recommendedName>
</protein>
<name>A0A1N7PZ62_9FLAO</name>
<evidence type="ECO:0000313" key="2">
    <source>
        <dbReference type="Proteomes" id="UP000186744"/>
    </source>
</evidence>
<dbReference type="EMBL" id="FTOL01000007">
    <property type="protein sequence ID" value="SIT15825.1"/>
    <property type="molecule type" value="Genomic_DNA"/>
</dbReference>
<reference evidence="2" key="1">
    <citation type="submission" date="2017-01" db="EMBL/GenBank/DDBJ databases">
        <authorList>
            <person name="Varghese N."/>
            <person name="Submissions S."/>
        </authorList>
    </citation>
    <scope>NUCLEOTIDE SEQUENCE [LARGE SCALE GENOMIC DNA]</scope>
    <source>
        <strain evidence="2">DSM 18017</strain>
    </source>
</reference>
<keyword evidence="2" id="KW-1185">Reference proteome</keyword>
<sequence length="54" mass="6068">MKNLRKLQKDKLKSISGSGINLPEPEFCMYYCSGTIICATCSSNFKCPDENNDM</sequence>